<organism evidence="1 2">
    <name type="scientific">Polaribacter marinaquae</name>
    <dbReference type="NCBI Taxonomy" id="1642819"/>
    <lineage>
        <taxon>Bacteria</taxon>
        <taxon>Pseudomonadati</taxon>
        <taxon>Bacteroidota</taxon>
        <taxon>Flavobacteriia</taxon>
        <taxon>Flavobacteriales</taxon>
        <taxon>Flavobacteriaceae</taxon>
    </lineage>
</organism>
<evidence type="ECO:0000313" key="1">
    <source>
        <dbReference type="EMBL" id="WYW55457.1"/>
    </source>
</evidence>
<gene>
    <name evidence="1" type="ORF">WG950_13070</name>
</gene>
<dbReference type="Proteomes" id="UP001491088">
    <property type="component" value="Chromosome"/>
</dbReference>
<evidence type="ECO:0008006" key="3">
    <source>
        <dbReference type="Google" id="ProtNLM"/>
    </source>
</evidence>
<keyword evidence="2" id="KW-1185">Reference proteome</keyword>
<dbReference type="RefSeq" id="WP_340932960.1">
    <property type="nucleotide sequence ID" value="NZ_CP150496.1"/>
</dbReference>
<name>A0ABZ2TUS9_9FLAO</name>
<evidence type="ECO:0000313" key="2">
    <source>
        <dbReference type="Proteomes" id="UP001491088"/>
    </source>
</evidence>
<protein>
    <recommendedName>
        <fullName evidence="3">DNA-binding protein</fullName>
    </recommendedName>
</protein>
<accession>A0ABZ2TUS9</accession>
<proteinExistence type="predicted"/>
<dbReference type="EMBL" id="CP150496">
    <property type="protein sequence ID" value="WYW55457.1"/>
    <property type="molecule type" value="Genomic_DNA"/>
</dbReference>
<reference evidence="1 2" key="1">
    <citation type="submission" date="2024-03" db="EMBL/GenBank/DDBJ databases">
        <authorList>
            <person name="Cao K."/>
        </authorList>
    </citation>
    <scope>NUCLEOTIDE SEQUENCE [LARGE SCALE GENOMIC DNA]</scope>
    <source>
        <strain evidence="1 2">MCCC 1K00696</strain>
    </source>
</reference>
<sequence length="98" mass="11349">MIEQTPKNTFNDAIILVEYFRENALRLYNKLSSINPLDNFSDNKQKLFKELGMELKKSDQAELFKKHGISGGSLAGFLNKKDLFKRVDSIGNYQEKFK</sequence>